<dbReference type="AlphaFoldDB" id="A0A2G5KCT6"/>
<keyword evidence="2" id="KW-1185">Reference proteome</keyword>
<evidence type="ECO:0000313" key="2">
    <source>
        <dbReference type="Proteomes" id="UP000231516"/>
    </source>
</evidence>
<sequence>MTKNISFEKGCMCAPFIFEVMVKKLNYLNLFTNKICNVKTIISISHHAKLVSTRFGLWGKGGSAMELPFSLALNILSNGCSVQRQI</sequence>
<dbReference type="EMBL" id="MDGM01000003">
    <property type="protein sequence ID" value="PIB26650.1"/>
    <property type="molecule type" value="Genomic_DNA"/>
</dbReference>
<dbReference type="Proteomes" id="UP000231516">
    <property type="component" value="Unassembled WGS sequence"/>
</dbReference>
<accession>A0A2G5KCT6</accession>
<gene>
    <name evidence="1" type="ORF">BFP76_12230</name>
</gene>
<name>A0A2G5KCT6_9RHOB</name>
<reference evidence="1 2" key="1">
    <citation type="submission" date="2016-08" db="EMBL/GenBank/DDBJ databases">
        <title>Draft genome of Amylibacter sp. strain 4G11.</title>
        <authorList>
            <person name="Wong S.-K."/>
            <person name="Hamasaki K."/>
            <person name="Yoshizawa S."/>
        </authorList>
    </citation>
    <scope>NUCLEOTIDE SEQUENCE [LARGE SCALE GENOMIC DNA]</scope>
    <source>
        <strain evidence="1 2">4G11</strain>
    </source>
</reference>
<evidence type="ECO:0000313" key="1">
    <source>
        <dbReference type="EMBL" id="PIB26650.1"/>
    </source>
</evidence>
<proteinExistence type="predicted"/>
<comment type="caution">
    <text evidence="1">The sequence shown here is derived from an EMBL/GenBank/DDBJ whole genome shotgun (WGS) entry which is preliminary data.</text>
</comment>
<protein>
    <submittedName>
        <fullName evidence="1">Uncharacterized protein</fullName>
    </submittedName>
</protein>
<organism evidence="1 2">
    <name type="scientific">Paramylibacter kogurei</name>
    <dbReference type="NCBI Taxonomy" id="1889778"/>
    <lineage>
        <taxon>Bacteria</taxon>
        <taxon>Pseudomonadati</taxon>
        <taxon>Pseudomonadota</taxon>
        <taxon>Alphaproteobacteria</taxon>
        <taxon>Rhodobacterales</taxon>
        <taxon>Paracoccaceae</taxon>
        <taxon>Paramylibacter</taxon>
    </lineage>
</organism>